<dbReference type="AlphaFoldDB" id="A0A552UTN2"/>
<organism evidence="1 2">
    <name type="scientific">Flavobacterium zepuense</name>
    <dbReference type="NCBI Taxonomy" id="2593302"/>
    <lineage>
        <taxon>Bacteria</taxon>
        <taxon>Pseudomonadati</taxon>
        <taxon>Bacteroidota</taxon>
        <taxon>Flavobacteriia</taxon>
        <taxon>Flavobacteriales</taxon>
        <taxon>Flavobacteriaceae</taxon>
        <taxon>Flavobacterium</taxon>
    </lineage>
</organism>
<gene>
    <name evidence="1" type="ORF">FMM05_20180</name>
</gene>
<protein>
    <submittedName>
        <fullName evidence="1">RHS repeat-associated core domain-containing protein</fullName>
    </submittedName>
</protein>
<dbReference type="PANTHER" id="PTHR32305">
    <property type="match status" value="1"/>
</dbReference>
<dbReference type="InterPro" id="IPR050708">
    <property type="entry name" value="T6SS_VgrG/RHS"/>
</dbReference>
<accession>A0A552UTN2</accession>
<evidence type="ECO:0000313" key="2">
    <source>
        <dbReference type="Proteomes" id="UP000320643"/>
    </source>
</evidence>
<dbReference type="OrthoDB" id="2972467at2"/>
<dbReference type="Gene3D" id="2.180.10.10">
    <property type="entry name" value="RHS repeat-associated core"/>
    <property type="match status" value="2"/>
</dbReference>
<sequence length="1021" mass="113021">MTQDENQRVPNVNDWLFTKYDVYGRVIYTGNFLNSKNETRKTLQTIFNNTYSGNALNEIRTITPFQNSDTDIYYQGTAVYPINTNEYQVYAINYYDNYNNINLSASDVLSTPVPNQNYYGRMITNKPIGLLTVTRTKILGTSNWVTSATAYDNKARPIWIYTNDTYLGTRNKVDSDLTFTGKPITVRTMHNRAASGSIPATSATYIDSYTYDNSLRPLKITRQIGGVQRLQSWNKYDELGKLLQKKVGGVAGTSYDATPGLQTVDHSYNVRGWLKGINNADENLTGYNDLFAFKINYNLKDLPQSTSLYNGNINETHWRSITDNVIRSYSYNYDALNRLTDADYMGDYKLDSGQAENYKEGLISYDKNGNIKHLERWGLKNNNVVDKIDVLTYEYAQFTNKLEGVSDTAGDAGFINNGTGTNADYIYDDNGNMTSDQNKNIVKITYNHLNLPDTIVFTGANRFITYLYDAAGGKVEKKVNDGSNITITQYDGEIIYDKTSTTATIQSIMNPEGYAKRNTDGTYSYIYQYKDHLGNVRLSYSDTDNNGIINDSQTFKDGFESQSGWDGDVPMLADIAQQHTGSRSGKFINTNTDGTEKYQFMDVWVPINNTSTTNYTLSYWVKSNGPSAEAFLYTKDAAGNVNVPYVNGPSDQVTTVGSWVQKTKSISVPVTARYIRLRLDNNGQANNNNSTNNTVWFDDIQLKRAAGNSEIIEENNYYAFGMQHKGYNNVVSTNGNPQAQKYKYNGKELQDELGLNMYDYGARNYDPALGRWFNIDPKAETSRRWSPYTYCYDNPLRFTDPDGMQADDWVKKGKSLVYDEAVTSNQQAVDKYGSGAQVVNDDSTITPVNGYSYGYTLKGDGTVINSADNSKVNLSNGGFTTPGGYEISTAEDGLDIGNVSDAVGLGMAVQEVGLTTAQKTADAAAEVAGEVSSFSNSANKLLKATKGLGAVAGVVSAGVAIYDLTQNPSSPGAWAKAIVNTTLAVGGFNPVVGIVTGILDATGVTDKIYQGIDKGMQNWNY</sequence>
<dbReference type="NCBIfam" id="TIGR03696">
    <property type="entry name" value="Rhs_assc_core"/>
    <property type="match status" value="1"/>
</dbReference>
<name>A0A552UTN2_9FLAO</name>
<dbReference type="InterPro" id="IPR022385">
    <property type="entry name" value="Rhs_assc_core"/>
</dbReference>
<comment type="caution">
    <text evidence="1">The sequence shown here is derived from an EMBL/GenBank/DDBJ whole genome shotgun (WGS) entry which is preliminary data.</text>
</comment>
<evidence type="ECO:0000313" key="1">
    <source>
        <dbReference type="EMBL" id="TRW21500.1"/>
    </source>
</evidence>
<proteinExistence type="predicted"/>
<reference evidence="1 2" key="1">
    <citation type="submission" date="2019-07" db="EMBL/GenBank/DDBJ databases">
        <title>Flavobacterium sp. nov., isolated from glacier ice.</title>
        <authorList>
            <person name="Liu Q."/>
            <person name="Xin Y.-H."/>
        </authorList>
    </citation>
    <scope>NUCLEOTIDE SEQUENCE [LARGE SCALE GENOMIC DNA]</scope>
    <source>
        <strain evidence="1 2">ZT4R6</strain>
    </source>
</reference>
<dbReference type="EMBL" id="VJVZ01000019">
    <property type="protein sequence ID" value="TRW21500.1"/>
    <property type="molecule type" value="Genomic_DNA"/>
</dbReference>
<keyword evidence="2" id="KW-1185">Reference proteome</keyword>
<dbReference type="Proteomes" id="UP000320643">
    <property type="component" value="Unassembled WGS sequence"/>
</dbReference>
<dbReference type="PANTHER" id="PTHR32305:SF15">
    <property type="entry name" value="PROTEIN RHSA-RELATED"/>
    <property type="match status" value="1"/>
</dbReference>